<name>A0A1D3JXY6_PSEVE</name>
<evidence type="ECO:0000259" key="1">
    <source>
        <dbReference type="Pfam" id="PF09937"/>
    </source>
</evidence>
<dbReference type="Proteomes" id="UP000245431">
    <property type="component" value="Chromosome PVE_r1"/>
</dbReference>
<dbReference type="Pfam" id="PF09937">
    <property type="entry name" value="DUF2169"/>
    <property type="match status" value="1"/>
</dbReference>
<dbReference type="RefSeq" id="WP_017849105.1">
    <property type="nucleotide sequence ID" value="NZ_AOUH01000038.1"/>
</dbReference>
<reference evidence="3" key="1">
    <citation type="submission" date="2016-07" db="EMBL/GenBank/DDBJ databases">
        <authorList>
            <person name="Florea S."/>
            <person name="Webb J.S."/>
            <person name="Jaromczyk J."/>
            <person name="Schardl C.L."/>
        </authorList>
    </citation>
    <scope>NUCLEOTIDE SEQUENCE [LARGE SCALE GENOMIC DNA]</scope>
    <source>
        <strain evidence="3">1YdBTEX2</strain>
    </source>
</reference>
<dbReference type="EMBL" id="LT599583">
    <property type="protein sequence ID" value="SBW80959.1"/>
    <property type="molecule type" value="Genomic_DNA"/>
</dbReference>
<protein>
    <recommendedName>
        <fullName evidence="1">DUF2169 domain-containing protein</fullName>
    </recommendedName>
</protein>
<dbReference type="Pfam" id="PF13599">
    <property type="entry name" value="Pentapeptide_4"/>
    <property type="match status" value="1"/>
</dbReference>
<dbReference type="AlphaFoldDB" id="A0A1D3JXY6"/>
<proteinExistence type="predicted"/>
<feature type="domain" description="DUF2169" evidence="1">
    <location>
        <begin position="23"/>
        <end position="295"/>
    </location>
</feature>
<dbReference type="PANTHER" id="PTHR14136">
    <property type="entry name" value="BTB_POZ DOMAIN-CONTAINING PROTEIN KCTD9"/>
    <property type="match status" value="1"/>
</dbReference>
<evidence type="ECO:0000313" key="2">
    <source>
        <dbReference type="EMBL" id="SBW80959.1"/>
    </source>
</evidence>
<dbReference type="SUPFAM" id="SSF141571">
    <property type="entry name" value="Pentapeptide repeat-like"/>
    <property type="match status" value="2"/>
</dbReference>
<organism evidence="2 3">
    <name type="scientific">Pseudomonas veronii 1YdBTEX2</name>
    <dbReference type="NCBI Taxonomy" id="1295141"/>
    <lineage>
        <taxon>Bacteria</taxon>
        <taxon>Pseudomonadati</taxon>
        <taxon>Pseudomonadota</taxon>
        <taxon>Gammaproteobacteria</taxon>
        <taxon>Pseudomonadales</taxon>
        <taxon>Pseudomonadaceae</taxon>
        <taxon>Pseudomonas</taxon>
    </lineage>
</organism>
<dbReference type="Gene3D" id="2.160.20.80">
    <property type="entry name" value="E3 ubiquitin-protein ligase SopA"/>
    <property type="match status" value="2"/>
</dbReference>
<dbReference type="InterPro" id="IPR018683">
    <property type="entry name" value="DUF2169"/>
</dbReference>
<dbReference type="PANTHER" id="PTHR14136:SF17">
    <property type="entry name" value="BTB_POZ DOMAIN-CONTAINING PROTEIN KCTD9"/>
    <property type="match status" value="1"/>
</dbReference>
<dbReference type="Pfam" id="PF00805">
    <property type="entry name" value="Pentapeptide"/>
    <property type="match status" value="5"/>
</dbReference>
<dbReference type="InterPro" id="IPR001646">
    <property type="entry name" value="5peptide_repeat"/>
</dbReference>
<evidence type="ECO:0000313" key="3">
    <source>
        <dbReference type="Proteomes" id="UP000245431"/>
    </source>
</evidence>
<gene>
    <name evidence="2" type="ORF">PVE_R1G3076</name>
</gene>
<dbReference type="InterPro" id="IPR051082">
    <property type="entry name" value="Pentapeptide-BTB/POZ_domain"/>
</dbReference>
<sequence>MQLKCEQASLLLLANAKPLDLHCVVVTLGLLVDAEDQVMAAGETWAWLTERLGKQMLDRGLKKSRGTFAVQGKAYPLTDMQRGGMAVRVRLGDMEKTLHVLAPRQWRKGPLGWTPVVSGQLDNLPLDFESAYGGNKWPDNPTGKGHYPEVDAAQGMPLAQLEVANATVVDPNDRPALASFLPLPVQSAERRQYMGTLDEHWTAYRAPFLPTDTDARWFDEVAQDQCNAGFWRGDEAWSISGMHPTEARVAGRLPGLRPRLFIERADKRVPVTEMSMDLDTVWLFPDAQSALLLYRVEVPVLDIDAQDIVKLAMALERAGDPVLDAQVWIERLWPRPPVESVKVAPVEPTPFDSGPIIASLQAVADAQYAALSATHEQCMQYAQMMATRMNLPFNPTDYPPSAKTDFTVLMREPMRPLKPFDPEALALEIDSEIAKAKAQGMEYAQQMMTRLGIDAEQALARAKQPAPKVDIMDMLERLELPPDQQAQAKEKLTAAIAESQAVEAEIDRVLSVMNKALAADRIQFAPILPLPEYCSLTRERLLALHAAGKTLQDLSLESLDLCEIDLSSADLRNTTFMSCKLNGTRLQNADLSHCQFIDCDLGASDLSKARLQDAMFHRVLCQGASFCGTSLIDIRAQNCDFSAADFTEANLQQAQLNECSLDKAQLSNANLSKLRLNKCDLSGARLTDSNLHKAKLYDCTLDATDMRRANLSKADFAKVVGRDLDLRECNLQNLRLAAHCVLPGVRLDDADLTAASFQDADLNHASLRGARLNDALLSGCDLSDSDGVGLVAQGVYLSGCDLSRADWSGANLLNGRLRKVCLEQANLSGSNLHGLASDAVHGSGVRLEQALMTRCRLKESLTHA</sequence>
<accession>A0A1D3JXY6</accession>